<reference evidence="2" key="1">
    <citation type="journal article" date="2015" name="ISME J.">
        <title>Draft Genome Sequence of Streptomyces incarnatus NRRL8089, which Produces the Nucleoside Antibiotic Sinefungin.</title>
        <authorList>
            <person name="Oshima K."/>
            <person name="Hattori M."/>
            <person name="Shimizu H."/>
            <person name="Fukuda K."/>
            <person name="Nemoto M."/>
            <person name="Inagaki K."/>
            <person name="Tamura T."/>
        </authorList>
    </citation>
    <scope>NUCLEOTIDE SEQUENCE</scope>
    <source>
        <strain evidence="2">FACHB-1277</strain>
    </source>
</reference>
<keyword evidence="1" id="KW-0732">Signal</keyword>
<dbReference type="RefSeq" id="WP_190351735.1">
    <property type="nucleotide sequence ID" value="NZ_JACJPY010000049.1"/>
</dbReference>
<evidence type="ECO:0000256" key="1">
    <source>
        <dbReference type="SAM" id="SignalP"/>
    </source>
</evidence>
<dbReference type="Proteomes" id="UP000631421">
    <property type="component" value="Unassembled WGS sequence"/>
</dbReference>
<keyword evidence="3" id="KW-1185">Reference proteome</keyword>
<organism evidence="2 3">
    <name type="scientific">Pseudanabaena cinerea FACHB-1277</name>
    <dbReference type="NCBI Taxonomy" id="2949581"/>
    <lineage>
        <taxon>Bacteria</taxon>
        <taxon>Bacillati</taxon>
        <taxon>Cyanobacteriota</taxon>
        <taxon>Cyanophyceae</taxon>
        <taxon>Pseudanabaenales</taxon>
        <taxon>Pseudanabaenaceae</taxon>
        <taxon>Pseudanabaena</taxon>
        <taxon>Pseudanabaena cinerea</taxon>
    </lineage>
</organism>
<proteinExistence type="predicted"/>
<dbReference type="EMBL" id="JACJPY010000049">
    <property type="protein sequence ID" value="MBD2151316.1"/>
    <property type="molecule type" value="Genomic_DNA"/>
</dbReference>
<feature type="signal peptide" evidence="1">
    <location>
        <begin position="1"/>
        <end position="23"/>
    </location>
</feature>
<evidence type="ECO:0000313" key="2">
    <source>
        <dbReference type="EMBL" id="MBD2151316.1"/>
    </source>
</evidence>
<accession>A0A926UU06</accession>
<reference evidence="2" key="2">
    <citation type="submission" date="2020-08" db="EMBL/GenBank/DDBJ databases">
        <authorList>
            <person name="Chen M."/>
            <person name="Teng W."/>
            <person name="Zhao L."/>
            <person name="Hu C."/>
            <person name="Zhou Y."/>
            <person name="Han B."/>
            <person name="Song L."/>
            <person name="Shu W."/>
        </authorList>
    </citation>
    <scope>NUCLEOTIDE SEQUENCE</scope>
    <source>
        <strain evidence="2">FACHB-1277</strain>
    </source>
</reference>
<feature type="chain" id="PRO_5037068872" evidence="1">
    <location>
        <begin position="24"/>
        <end position="66"/>
    </location>
</feature>
<dbReference type="AlphaFoldDB" id="A0A926UU06"/>
<gene>
    <name evidence="2" type="ORF">H6F44_14470</name>
</gene>
<evidence type="ECO:0000313" key="3">
    <source>
        <dbReference type="Proteomes" id="UP000631421"/>
    </source>
</evidence>
<comment type="caution">
    <text evidence="2">The sequence shown here is derived from an EMBL/GenBank/DDBJ whole genome shotgun (WGS) entry which is preliminary data.</text>
</comment>
<name>A0A926UU06_9CYAN</name>
<protein>
    <submittedName>
        <fullName evidence="2">Uncharacterized protein</fullName>
    </submittedName>
</protein>
<sequence length="66" mass="6801">MKKLSLQLAGGITLLGAMLGAIAATPTMAETNVSQISQAMSSDAVAQNVTSVSQLRTRLATVRKPT</sequence>